<dbReference type="SUPFAM" id="SSF53098">
    <property type="entry name" value="Ribonuclease H-like"/>
    <property type="match status" value="1"/>
</dbReference>
<evidence type="ECO:0000256" key="1">
    <source>
        <dbReference type="SAM" id="MobiDB-lite"/>
    </source>
</evidence>
<dbReference type="GO" id="GO:0046983">
    <property type="term" value="F:protein dimerization activity"/>
    <property type="evidence" value="ECO:0007669"/>
    <property type="project" value="InterPro"/>
</dbReference>
<comment type="caution">
    <text evidence="4">The sequence shown here is derived from an EMBL/GenBank/DDBJ whole genome shotgun (WGS) entry which is preliminary data.</text>
</comment>
<dbReference type="PANTHER" id="PTHR46481">
    <property type="entry name" value="ZINC FINGER BED DOMAIN-CONTAINING PROTEIN 4"/>
    <property type="match status" value="1"/>
</dbReference>
<dbReference type="EMBL" id="VUJU01011329">
    <property type="protein sequence ID" value="KAF0711255.1"/>
    <property type="molecule type" value="Genomic_DNA"/>
</dbReference>
<accession>A0A6G0VYD5</accession>
<feature type="region of interest" description="Disordered" evidence="1">
    <location>
        <begin position="36"/>
        <end position="57"/>
    </location>
</feature>
<dbReference type="InterPro" id="IPR012337">
    <property type="entry name" value="RNaseH-like_sf"/>
</dbReference>
<dbReference type="InterPro" id="IPR052035">
    <property type="entry name" value="ZnF_BED_domain_contain"/>
</dbReference>
<dbReference type="OrthoDB" id="1607513at2759"/>
<keyword evidence="5" id="KW-1185">Reference proteome</keyword>
<dbReference type="InterPro" id="IPR008906">
    <property type="entry name" value="HATC_C_dom"/>
</dbReference>
<evidence type="ECO:0000259" key="3">
    <source>
        <dbReference type="Pfam" id="PF05699"/>
    </source>
</evidence>
<evidence type="ECO:0000313" key="5">
    <source>
        <dbReference type="Proteomes" id="UP000478052"/>
    </source>
</evidence>
<dbReference type="AlphaFoldDB" id="A0A6G0VYD5"/>
<evidence type="ECO:0000256" key="2">
    <source>
        <dbReference type="SAM" id="SignalP"/>
    </source>
</evidence>
<feature type="signal peptide" evidence="2">
    <location>
        <begin position="1"/>
        <end position="22"/>
    </location>
</feature>
<evidence type="ECO:0000313" key="4">
    <source>
        <dbReference type="EMBL" id="KAF0711255.1"/>
    </source>
</evidence>
<gene>
    <name evidence="4" type="ORF">FWK35_00035240</name>
</gene>
<keyword evidence="2" id="KW-0732">Signal</keyword>
<name>A0A6G0VYD5_APHCR</name>
<feature type="compositionally biased region" description="Polar residues" evidence="1">
    <location>
        <begin position="38"/>
        <end position="55"/>
    </location>
</feature>
<reference evidence="4 5" key="1">
    <citation type="submission" date="2019-08" db="EMBL/GenBank/DDBJ databases">
        <title>Whole genome of Aphis craccivora.</title>
        <authorList>
            <person name="Voronova N.V."/>
            <person name="Shulinski R.S."/>
            <person name="Bandarenka Y.V."/>
            <person name="Zhorov D.G."/>
            <person name="Warner D."/>
        </authorList>
    </citation>
    <scope>NUCLEOTIDE SEQUENCE [LARGE SCALE GENOMIC DNA]</scope>
    <source>
        <strain evidence="4">180601</strain>
        <tissue evidence="4">Whole Body</tissue>
    </source>
</reference>
<sequence>MFNFVYIKIFYVLISIYSSTISHDLSIDNMSNIDSSDTQTRLTDDQTVQTSVDSSKPTKIDHAKQTSMDAFTFKSMPKCAKLKLDKALAYFISLDMMPYSIVEKEGFKLFTKALNPSYQLPSRSTLTNKRIPDLFKETKLKIERILSEVPFLSITTDCWTSVANKPFIAITCHFLDKYCNLGSVCLGCEELSESHTGENISDVLQVILMEYNFKFDDGISISAATTDSGANIIKAINNLMVPHVPCFSHSFNTSVQKVFSLEEIKPIIEKVKKIQNIFAYNWMAAKDLGIEQERYGFKLTKFPSFSKTRWWSMLDVLDVVISQELPLSSFLRTHKKGVHKEKMLTEDEMRIIKNILLVLKPIRIISDNLSAESYVTASAILPVVNMLENKIQNQELPTDTDNYVDPLLKDLIFKTIIDVLHAWYNNSIILQFCTALDPRFKLDQFHFDESEDILFKDALQAECLRNWIYWQSKSDSSSSNTIVHQNKKPKGLSLSAIFNSGFDSETVNMDQLQGSNSEPVVHISKEISSYFQLPKIAYEQDPIGWWSLNSSMFPILAVTAKKLLSVQATSVASERVFSRAGNIITDTRASLTDDHCSQLIFLSMNKKYVSNPL</sequence>
<dbReference type="SUPFAM" id="SSF140996">
    <property type="entry name" value="Hermes dimerisation domain"/>
    <property type="match status" value="1"/>
</dbReference>
<organism evidence="4 5">
    <name type="scientific">Aphis craccivora</name>
    <name type="common">Cowpea aphid</name>
    <dbReference type="NCBI Taxonomy" id="307492"/>
    <lineage>
        <taxon>Eukaryota</taxon>
        <taxon>Metazoa</taxon>
        <taxon>Ecdysozoa</taxon>
        <taxon>Arthropoda</taxon>
        <taxon>Hexapoda</taxon>
        <taxon>Insecta</taxon>
        <taxon>Pterygota</taxon>
        <taxon>Neoptera</taxon>
        <taxon>Paraneoptera</taxon>
        <taxon>Hemiptera</taxon>
        <taxon>Sternorrhyncha</taxon>
        <taxon>Aphidomorpha</taxon>
        <taxon>Aphidoidea</taxon>
        <taxon>Aphididae</taxon>
        <taxon>Aphidini</taxon>
        <taxon>Aphis</taxon>
        <taxon>Aphis</taxon>
    </lineage>
</organism>
<dbReference type="Pfam" id="PF05699">
    <property type="entry name" value="Dimer_Tnp_hAT"/>
    <property type="match status" value="1"/>
</dbReference>
<protein>
    <submittedName>
        <fullName evidence="4">Zinc finger BED domain-containing protein 1-like</fullName>
    </submittedName>
</protein>
<feature type="domain" description="HAT C-terminal dimerisation" evidence="3">
    <location>
        <begin position="527"/>
        <end position="602"/>
    </location>
</feature>
<feature type="chain" id="PRO_5026089006" evidence="2">
    <location>
        <begin position="23"/>
        <end position="613"/>
    </location>
</feature>
<dbReference type="PANTHER" id="PTHR46481:SF9">
    <property type="entry name" value="ZINC FINGER BED DOMAIN-CONTAINING PROTEIN 1-LIKE"/>
    <property type="match status" value="1"/>
</dbReference>
<proteinExistence type="predicted"/>
<dbReference type="Proteomes" id="UP000478052">
    <property type="component" value="Unassembled WGS sequence"/>
</dbReference>